<organism evidence="1 2">
    <name type="scientific">Striga asiatica</name>
    <name type="common">Asiatic witchweed</name>
    <name type="synonym">Buchnera asiatica</name>
    <dbReference type="NCBI Taxonomy" id="4170"/>
    <lineage>
        <taxon>Eukaryota</taxon>
        <taxon>Viridiplantae</taxon>
        <taxon>Streptophyta</taxon>
        <taxon>Embryophyta</taxon>
        <taxon>Tracheophyta</taxon>
        <taxon>Spermatophyta</taxon>
        <taxon>Magnoliopsida</taxon>
        <taxon>eudicotyledons</taxon>
        <taxon>Gunneridae</taxon>
        <taxon>Pentapetalae</taxon>
        <taxon>asterids</taxon>
        <taxon>lamiids</taxon>
        <taxon>Lamiales</taxon>
        <taxon>Orobanchaceae</taxon>
        <taxon>Buchnereae</taxon>
        <taxon>Striga</taxon>
    </lineage>
</organism>
<evidence type="ECO:0000313" key="2">
    <source>
        <dbReference type="Proteomes" id="UP000325081"/>
    </source>
</evidence>
<comment type="caution">
    <text evidence="1">The sequence shown here is derived from an EMBL/GenBank/DDBJ whole genome shotgun (WGS) entry which is preliminary data.</text>
</comment>
<accession>A0A5A7P3S4</accession>
<reference evidence="2" key="1">
    <citation type="journal article" date="2019" name="Curr. Biol.">
        <title>Genome Sequence of Striga asiatica Provides Insight into the Evolution of Plant Parasitism.</title>
        <authorList>
            <person name="Yoshida S."/>
            <person name="Kim S."/>
            <person name="Wafula E.K."/>
            <person name="Tanskanen J."/>
            <person name="Kim Y.M."/>
            <person name="Honaas L."/>
            <person name="Yang Z."/>
            <person name="Spallek T."/>
            <person name="Conn C.E."/>
            <person name="Ichihashi Y."/>
            <person name="Cheong K."/>
            <person name="Cui S."/>
            <person name="Der J.P."/>
            <person name="Gundlach H."/>
            <person name="Jiao Y."/>
            <person name="Hori C."/>
            <person name="Ishida J.K."/>
            <person name="Kasahara H."/>
            <person name="Kiba T."/>
            <person name="Kim M.S."/>
            <person name="Koo N."/>
            <person name="Laohavisit A."/>
            <person name="Lee Y.H."/>
            <person name="Lumba S."/>
            <person name="McCourt P."/>
            <person name="Mortimer J.C."/>
            <person name="Mutuku J.M."/>
            <person name="Nomura T."/>
            <person name="Sasaki-Sekimoto Y."/>
            <person name="Seto Y."/>
            <person name="Wang Y."/>
            <person name="Wakatake T."/>
            <person name="Sakakibara H."/>
            <person name="Demura T."/>
            <person name="Yamaguchi S."/>
            <person name="Yoneyama K."/>
            <person name="Manabe R.I."/>
            <person name="Nelson D.C."/>
            <person name="Schulman A.H."/>
            <person name="Timko M.P."/>
            <person name="dePamphilis C.W."/>
            <person name="Choi D."/>
            <person name="Shirasu K."/>
        </authorList>
    </citation>
    <scope>NUCLEOTIDE SEQUENCE [LARGE SCALE GENOMIC DNA]</scope>
    <source>
        <strain evidence="2">cv. UVA1</strain>
    </source>
</reference>
<dbReference type="Proteomes" id="UP000325081">
    <property type="component" value="Unassembled WGS sequence"/>
</dbReference>
<protein>
    <submittedName>
        <fullName evidence="1">Mitochondrial substrate carrier family protein</fullName>
    </submittedName>
</protein>
<sequence>MATTYFKSIHAADQTSLPSSQVVAAGERSARRKGAATCCSSATEEGSSRVRRRDWFTARTGGAQRTREQAVMVAAGSCSDGKLRQGRWSAGLCAKKQVHGVAWFAACRGKRSQRLAEKEVGSSVAGVRRRLRGSLAGSYRRWGRRSSWRGIIEGLLVAAEEGFAGKRGGRGGGRSLRLGDCDGKKMGKRAARFLIGLERKKI</sequence>
<evidence type="ECO:0000313" key="1">
    <source>
        <dbReference type="EMBL" id="GER27360.1"/>
    </source>
</evidence>
<gene>
    <name evidence="1" type="ORF">STAS_03061</name>
</gene>
<keyword evidence="2" id="KW-1185">Reference proteome</keyword>
<proteinExistence type="predicted"/>
<dbReference type="AlphaFoldDB" id="A0A5A7P3S4"/>
<name>A0A5A7P3S4_STRAF</name>
<dbReference type="EMBL" id="BKCP01001780">
    <property type="protein sequence ID" value="GER27360.1"/>
    <property type="molecule type" value="Genomic_DNA"/>
</dbReference>